<evidence type="ECO:0000256" key="3">
    <source>
        <dbReference type="ARBA" id="ARBA00022980"/>
    </source>
</evidence>
<dbReference type="GO" id="GO:1990904">
    <property type="term" value="C:ribonucleoprotein complex"/>
    <property type="evidence" value="ECO:0007669"/>
    <property type="project" value="UniProtKB-KW"/>
</dbReference>
<feature type="region of interest" description="Disordered" evidence="10">
    <location>
        <begin position="317"/>
        <end position="338"/>
    </location>
</feature>
<comment type="subcellular location">
    <subcellularLocation>
        <location evidence="1">Mitochondrion</location>
    </subcellularLocation>
</comment>
<feature type="coiled-coil region" evidence="9">
    <location>
        <begin position="162"/>
        <end position="192"/>
    </location>
</feature>
<dbReference type="EMBL" id="CAIIXF020000001">
    <property type="protein sequence ID" value="CAH1774876.1"/>
    <property type="molecule type" value="Genomic_DNA"/>
</dbReference>
<keyword evidence="9" id="KW-0175">Coiled coil</keyword>
<evidence type="ECO:0000256" key="7">
    <source>
        <dbReference type="ARBA" id="ARBA00039448"/>
    </source>
</evidence>
<keyword evidence="4" id="KW-0496">Mitochondrion</keyword>
<reference evidence="12" key="1">
    <citation type="submission" date="2022-03" db="EMBL/GenBank/DDBJ databases">
        <authorList>
            <person name="Martin C."/>
        </authorList>
    </citation>
    <scope>NUCLEOTIDE SEQUENCE</scope>
</reference>
<dbReference type="InterPro" id="IPR007379">
    <property type="entry name" value="Tim44-like_dom"/>
</dbReference>
<keyword evidence="3" id="KW-0689">Ribosomal protein</keyword>
<dbReference type="InterPro" id="IPR032710">
    <property type="entry name" value="NTF2-like_dom_sf"/>
</dbReference>
<dbReference type="SMART" id="SM00978">
    <property type="entry name" value="Tim44"/>
    <property type="match status" value="1"/>
</dbReference>
<name>A0A8S4N0Y0_OWEFU</name>
<evidence type="ECO:0000256" key="9">
    <source>
        <dbReference type="SAM" id="Coils"/>
    </source>
</evidence>
<evidence type="ECO:0000259" key="11">
    <source>
        <dbReference type="SMART" id="SM00978"/>
    </source>
</evidence>
<organism evidence="12 13">
    <name type="scientific">Owenia fusiformis</name>
    <name type="common">Polychaete worm</name>
    <dbReference type="NCBI Taxonomy" id="6347"/>
    <lineage>
        <taxon>Eukaryota</taxon>
        <taxon>Metazoa</taxon>
        <taxon>Spiralia</taxon>
        <taxon>Lophotrochozoa</taxon>
        <taxon>Annelida</taxon>
        <taxon>Polychaeta</taxon>
        <taxon>Sedentaria</taxon>
        <taxon>Canalipalpata</taxon>
        <taxon>Sabellida</taxon>
        <taxon>Oweniida</taxon>
        <taxon>Oweniidae</taxon>
        <taxon>Owenia</taxon>
    </lineage>
</organism>
<comment type="caution">
    <text evidence="12">The sequence shown here is derived from an EMBL/GenBank/DDBJ whole genome shotgun (WGS) entry which is preliminary data.</text>
</comment>
<dbReference type="GO" id="GO:0005739">
    <property type="term" value="C:mitochondrion"/>
    <property type="evidence" value="ECO:0007669"/>
    <property type="project" value="UniProtKB-SubCell"/>
</dbReference>
<feature type="region of interest" description="Disordered" evidence="10">
    <location>
        <begin position="70"/>
        <end position="97"/>
    </location>
</feature>
<proteinExistence type="inferred from homology"/>
<dbReference type="AlphaFoldDB" id="A0A8S4N0Y0"/>
<dbReference type="FunFam" id="3.10.450.240:FF:000003">
    <property type="entry name" value="39S ribosomal protein L45, mitochondrial"/>
    <property type="match status" value="1"/>
</dbReference>
<comment type="similarity">
    <text evidence="6">Belongs to the mitochondrion-specific ribosomal protein mL45 family.</text>
</comment>
<gene>
    <name evidence="12" type="ORF">OFUS_LOCUS2250</name>
</gene>
<dbReference type="GO" id="GO:0005840">
    <property type="term" value="C:ribosome"/>
    <property type="evidence" value="ECO:0007669"/>
    <property type="project" value="UniProtKB-KW"/>
</dbReference>
<sequence>MFSRICLSCRILQVNSKNYPGALYRLQDASFNTDSTLQSQRNTHKRFRILRRLKIMGPPRKDFPNFEEMREKQKMTPAEQRQDMKKDGRMPPRSDRVRPINISCTGVIIDQYVPPEGDGKMSSISGEGAKQRLKEFGKKGQSYMQLRKIKQFDEDFEVKEFAQTAQEMYIEAQNLLQDVEKNEDKLHELCSEKAYPEMTYMLEEKTFRWRFLESVEPPRVVYVRTQDMMSKENQYAQVTVRMHLKQTLAVYDRFGRRMYGSENIARDMVEYIVFEKHLSNLYGIWRVHGKIVPDWMPVSEPVIRTYRKKEFEEIVEETEDSTDKEVVSKDDNPTVATA</sequence>
<protein>
    <recommendedName>
        <fullName evidence="7">Large ribosomal subunit protein mL45</fullName>
    </recommendedName>
    <alternativeName>
        <fullName evidence="8">39S ribosomal protein L45, mitochondrial</fullName>
    </alternativeName>
</protein>
<dbReference type="PANTHER" id="PTHR28554:SF1">
    <property type="entry name" value="LARGE RIBOSOMAL SUBUNIT PROTEIN ML45"/>
    <property type="match status" value="1"/>
</dbReference>
<dbReference type="SUPFAM" id="SSF54427">
    <property type="entry name" value="NTF2-like"/>
    <property type="match status" value="1"/>
</dbReference>
<dbReference type="PANTHER" id="PTHR28554">
    <property type="entry name" value="39S RIBOSOMAL PROTEIN L45, MITOCHONDRIAL"/>
    <property type="match status" value="1"/>
</dbReference>
<accession>A0A8S4N0Y0</accession>
<evidence type="ECO:0000256" key="10">
    <source>
        <dbReference type="SAM" id="MobiDB-lite"/>
    </source>
</evidence>
<dbReference type="Gene3D" id="3.10.450.240">
    <property type="match status" value="1"/>
</dbReference>
<dbReference type="Pfam" id="PF04280">
    <property type="entry name" value="Tim44"/>
    <property type="match status" value="1"/>
</dbReference>
<evidence type="ECO:0000313" key="12">
    <source>
        <dbReference type="EMBL" id="CAH1774876.1"/>
    </source>
</evidence>
<feature type="compositionally biased region" description="Basic and acidic residues" evidence="10">
    <location>
        <begin position="321"/>
        <end position="332"/>
    </location>
</feature>
<evidence type="ECO:0000256" key="2">
    <source>
        <dbReference type="ARBA" id="ARBA00022946"/>
    </source>
</evidence>
<evidence type="ECO:0000256" key="4">
    <source>
        <dbReference type="ARBA" id="ARBA00023128"/>
    </source>
</evidence>
<evidence type="ECO:0000256" key="8">
    <source>
        <dbReference type="ARBA" id="ARBA00043031"/>
    </source>
</evidence>
<keyword evidence="5" id="KW-0687">Ribonucleoprotein</keyword>
<keyword evidence="2" id="KW-0809">Transit peptide</keyword>
<evidence type="ECO:0000313" key="13">
    <source>
        <dbReference type="Proteomes" id="UP000749559"/>
    </source>
</evidence>
<evidence type="ECO:0000256" key="1">
    <source>
        <dbReference type="ARBA" id="ARBA00004173"/>
    </source>
</evidence>
<dbReference type="Proteomes" id="UP000749559">
    <property type="component" value="Unassembled WGS sequence"/>
</dbReference>
<feature type="domain" description="Tim44-like" evidence="11">
    <location>
        <begin position="142"/>
        <end position="292"/>
    </location>
</feature>
<evidence type="ECO:0000256" key="6">
    <source>
        <dbReference type="ARBA" id="ARBA00038073"/>
    </source>
</evidence>
<dbReference type="InterPro" id="IPR051975">
    <property type="entry name" value="mtLSU_mL45"/>
</dbReference>
<dbReference type="OrthoDB" id="19619at2759"/>
<evidence type="ECO:0000256" key="5">
    <source>
        <dbReference type="ARBA" id="ARBA00023274"/>
    </source>
</evidence>
<keyword evidence="13" id="KW-1185">Reference proteome</keyword>